<sequence length="259" mass="28568">MHLILTGATGMVGTTVLDAMLKTTDISKISILSRRPVQLAEDSKDPRVNVIIHKDFTSYSPEVLKQLQDADGCVWALGISQTQVNKEDYITITKTYPLAFASAFQPALKTTKKPFNFVYVSGQGATFQPGLFTPIFGKTKGETELALADVRKENQLFQASTVRPGFVDWIDQDKNVTKYMPPLGAMRTGLGHTLHPVFKLAMKGNWSPTEPLGGFLTGLAMGKWNEQLKTLKGDEGRVLEGGFPIVENSFFRRVMGLPK</sequence>
<organism evidence="1 2">
    <name type="scientific">Cercophora samala</name>
    <dbReference type="NCBI Taxonomy" id="330535"/>
    <lineage>
        <taxon>Eukaryota</taxon>
        <taxon>Fungi</taxon>
        <taxon>Dikarya</taxon>
        <taxon>Ascomycota</taxon>
        <taxon>Pezizomycotina</taxon>
        <taxon>Sordariomycetes</taxon>
        <taxon>Sordariomycetidae</taxon>
        <taxon>Sordariales</taxon>
        <taxon>Lasiosphaeriaceae</taxon>
        <taxon>Cercophora</taxon>
    </lineage>
</organism>
<evidence type="ECO:0008006" key="3">
    <source>
        <dbReference type="Google" id="ProtNLM"/>
    </source>
</evidence>
<dbReference type="PANTHER" id="PTHR14097">
    <property type="entry name" value="OXIDOREDUCTASE HTATIP2"/>
    <property type="match status" value="1"/>
</dbReference>
<name>A0AA39Z6M6_9PEZI</name>
<dbReference type="Gene3D" id="3.40.50.720">
    <property type="entry name" value="NAD(P)-binding Rossmann-like Domain"/>
    <property type="match status" value="1"/>
</dbReference>
<accession>A0AA39Z6M6</accession>
<dbReference type="EMBL" id="JAULSY010000115">
    <property type="protein sequence ID" value="KAK0665229.1"/>
    <property type="molecule type" value="Genomic_DNA"/>
</dbReference>
<reference evidence="1" key="1">
    <citation type="submission" date="2023-06" db="EMBL/GenBank/DDBJ databases">
        <title>Genome-scale phylogeny and comparative genomics of the fungal order Sordariales.</title>
        <authorList>
            <consortium name="Lawrence Berkeley National Laboratory"/>
            <person name="Hensen N."/>
            <person name="Bonometti L."/>
            <person name="Westerberg I."/>
            <person name="Brannstrom I.O."/>
            <person name="Guillou S."/>
            <person name="Cros-Aarteil S."/>
            <person name="Calhoun S."/>
            <person name="Haridas S."/>
            <person name="Kuo A."/>
            <person name="Mondo S."/>
            <person name="Pangilinan J."/>
            <person name="Riley R."/>
            <person name="Labutti K."/>
            <person name="Andreopoulos B."/>
            <person name="Lipzen A."/>
            <person name="Chen C."/>
            <person name="Yanf M."/>
            <person name="Daum C."/>
            <person name="Ng V."/>
            <person name="Clum A."/>
            <person name="Steindorff A."/>
            <person name="Ohm R."/>
            <person name="Martin F."/>
            <person name="Silar P."/>
            <person name="Natvig D."/>
            <person name="Lalanne C."/>
            <person name="Gautier V."/>
            <person name="Ament-Velasquez S.L."/>
            <person name="Kruys A."/>
            <person name="Hutchinson M.I."/>
            <person name="Powell A.J."/>
            <person name="Barry K."/>
            <person name="Miller A.N."/>
            <person name="Grigoriev I.V."/>
            <person name="Debuchy R."/>
            <person name="Gladieux P."/>
            <person name="Thoren M.H."/>
            <person name="Johannesson H."/>
        </authorList>
    </citation>
    <scope>NUCLEOTIDE SEQUENCE</scope>
    <source>
        <strain evidence="1">CBS 307.81</strain>
    </source>
</reference>
<evidence type="ECO:0000313" key="2">
    <source>
        <dbReference type="Proteomes" id="UP001174997"/>
    </source>
</evidence>
<comment type="caution">
    <text evidence="1">The sequence shown here is derived from an EMBL/GenBank/DDBJ whole genome shotgun (WGS) entry which is preliminary data.</text>
</comment>
<keyword evidence="2" id="KW-1185">Reference proteome</keyword>
<dbReference type="SUPFAM" id="SSF51735">
    <property type="entry name" value="NAD(P)-binding Rossmann-fold domains"/>
    <property type="match status" value="1"/>
</dbReference>
<dbReference type="Proteomes" id="UP001174997">
    <property type="component" value="Unassembled WGS sequence"/>
</dbReference>
<evidence type="ECO:0000313" key="1">
    <source>
        <dbReference type="EMBL" id="KAK0665229.1"/>
    </source>
</evidence>
<dbReference type="PANTHER" id="PTHR14097:SF8">
    <property type="entry name" value="NAD(P)-BINDING DOMAIN-CONTAINING PROTEIN"/>
    <property type="match status" value="1"/>
</dbReference>
<dbReference type="AlphaFoldDB" id="A0AA39Z6M6"/>
<proteinExistence type="predicted"/>
<protein>
    <recommendedName>
        <fullName evidence="3">NAD(P)-binding domain-containing protein</fullName>
    </recommendedName>
</protein>
<dbReference type="InterPro" id="IPR036291">
    <property type="entry name" value="NAD(P)-bd_dom_sf"/>
</dbReference>
<gene>
    <name evidence="1" type="ORF">QBC41DRAFT_328246</name>
</gene>